<evidence type="ECO:0000313" key="3">
    <source>
        <dbReference type="EMBL" id="GBO11389.1"/>
    </source>
</evidence>
<reference evidence="3 4" key="1">
    <citation type="journal article" date="2019" name="Sci. Rep.">
        <title>Orb-weaving spider Araneus ventricosus genome elucidates the spidroin gene catalogue.</title>
        <authorList>
            <person name="Kono N."/>
            <person name="Nakamura H."/>
            <person name="Ohtoshi R."/>
            <person name="Moran D.A.P."/>
            <person name="Shinohara A."/>
            <person name="Yoshida Y."/>
            <person name="Fujiwara M."/>
            <person name="Mori M."/>
            <person name="Tomita M."/>
            <person name="Arakawa K."/>
        </authorList>
    </citation>
    <scope>NUCLEOTIDE SEQUENCE [LARGE SCALE GENOMIC DNA]</scope>
</reference>
<evidence type="ECO:0000313" key="2">
    <source>
        <dbReference type="EMBL" id="GBO11388.1"/>
    </source>
</evidence>
<dbReference type="EMBL" id="BGPR01036257">
    <property type="protein sequence ID" value="GBO11389.1"/>
    <property type="molecule type" value="Genomic_DNA"/>
</dbReference>
<dbReference type="Proteomes" id="UP000499080">
    <property type="component" value="Unassembled WGS sequence"/>
</dbReference>
<dbReference type="OrthoDB" id="6466835at2759"/>
<feature type="compositionally biased region" description="Acidic residues" evidence="1">
    <location>
        <begin position="20"/>
        <end position="41"/>
    </location>
</feature>
<feature type="region of interest" description="Disordered" evidence="1">
    <location>
        <begin position="20"/>
        <end position="97"/>
    </location>
</feature>
<comment type="caution">
    <text evidence="3">The sequence shown here is derived from an EMBL/GenBank/DDBJ whole genome shotgun (WGS) entry which is preliminary data.</text>
</comment>
<dbReference type="AlphaFoldDB" id="A0A4Y2UEC6"/>
<evidence type="ECO:0000256" key="1">
    <source>
        <dbReference type="SAM" id="MobiDB-lite"/>
    </source>
</evidence>
<dbReference type="EMBL" id="BGPR01036256">
    <property type="protein sequence ID" value="GBO11388.1"/>
    <property type="molecule type" value="Genomic_DNA"/>
</dbReference>
<name>A0A4Y2UEC6_ARAVE</name>
<feature type="compositionally biased region" description="Basic and acidic residues" evidence="1">
    <location>
        <begin position="42"/>
        <end position="60"/>
    </location>
</feature>
<accession>A0A4Y2UEC6</accession>
<keyword evidence="4" id="KW-1185">Reference proteome</keyword>
<proteinExistence type="predicted"/>
<sequence>MSNPYEKDIELLRKLLAEVETDEDSDFDKEDNGPEEVLEENFSDHEIFSEHATKSEKGGDSENEEVNNSKWFASNCGVQNRTPSLTPVPVTRPVTERFHGQDTEILFKKKRKTK</sequence>
<organism evidence="3 4">
    <name type="scientific">Araneus ventricosus</name>
    <name type="common">Orbweaver spider</name>
    <name type="synonym">Epeira ventricosa</name>
    <dbReference type="NCBI Taxonomy" id="182803"/>
    <lineage>
        <taxon>Eukaryota</taxon>
        <taxon>Metazoa</taxon>
        <taxon>Ecdysozoa</taxon>
        <taxon>Arthropoda</taxon>
        <taxon>Chelicerata</taxon>
        <taxon>Arachnida</taxon>
        <taxon>Araneae</taxon>
        <taxon>Araneomorphae</taxon>
        <taxon>Entelegynae</taxon>
        <taxon>Araneoidea</taxon>
        <taxon>Araneidae</taxon>
        <taxon>Araneus</taxon>
    </lineage>
</organism>
<gene>
    <name evidence="3" type="ORF">AVEN_119189_1</name>
    <name evidence="2" type="ORF">AVEN_240401_1</name>
</gene>
<protein>
    <submittedName>
        <fullName evidence="3">Uncharacterized protein</fullName>
    </submittedName>
</protein>
<feature type="compositionally biased region" description="Polar residues" evidence="1">
    <location>
        <begin position="66"/>
        <end position="85"/>
    </location>
</feature>
<evidence type="ECO:0000313" key="4">
    <source>
        <dbReference type="Proteomes" id="UP000499080"/>
    </source>
</evidence>